<sequence length="226" mass="24545">MKKILLNEPLPIKQRAVAVKNFESLSGVVSNNLAKMMKVLGLLLLSFVVSCLAQEAVDCTKPPPFVNPHHCCKDPPPSEIAQKCSTKLGVPLRTDKAPDMEHQQPDIGAITCFAECVLTESKYLNDGKLDMAAIKGDLQRKFATDPDYISVMEAAFSKCGSVAQRQLAAMQNAMPPGSPKRGCSPLSGLILGCSYKEFFENCPASKWTSNAECNAVQAYMKKCSKV</sequence>
<dbReference type="EMBL" id="LR899009">
    <property type="protein sequence ID" value="CAD7078043.1"/>
    <property type="molecule type" value="Genomic_DNA"/>
</dbReference>
<comment type="similarity">
    <text evidence="2">Belongs to the PBP/GOBP family.</text>
</comment>
<dbReference type="FunCoup" id="A0A7R8UC32">
    <property type="interactions" value="1"/>
</dbReference>
<reference evidence="5 6" key="1">
    <citation type="submission" date="2020-11" db="EMBL/GenBank/DDBJ databases">
        <authorList>
            <person name="Wallbank WR R."/>
            <person name="Pardo Diaz C."/>
            <person name="Kozak K."/>
            <person name="Martin S."/>
            <person name="Jiggins C."/>
            <person name="Moest M."/>
            <person name="Warren A I."/>
            <person name="Generalovic N T."/>
            <person name="Byers J.R.P. K."/>
            <person name="Montejo-Kovacevich G."/>
            <person name="Yen C E."/>
        </authorList>
    </citation>
    <scope>NUCLEOTIDE SEQUENCE [LARGE SCALE GENOMIC DNA]</scope>
</reference>
<gene>
    <name evidence="5" type="ORF">HERILL_LOCUS1336</name>
</gene>
<dbReference type="AlphaFoldDB" id="A0A7R8UC32"/>
<dbReference type="InParanoid" id="A0A7R8UC32"/>
<dbReference type="GO" id="GO:0005576">
    <property type="term" value="C:extracellular region"/>
    <property type="evidence" value="ECO:0007669"/>
    <property type="project" value="UniProtKB-SubCell"/>
</dbReference>
<keyword evidence="6" id="KW-1185">Reference proteome</keyword>
<dbReference type="SUPFAM" id="SSF47565">
    <property type="entry name" value="Insect pheromone/odorant-binding proteins"/>
    <property type="match status" value="1"/>
</dbReference>
<dbReference type="Pfam" id="PF22651">
    <property type="entry name" value="OBP47_like"/>
    <property type="match status" value="1"/>
</dbReference>
<evidence type="ECO:0000256" key="2">
    <source>
        <dbReference type="ARBA" id="ARBA00008098"/>
    </source>
</evidence>
<comment type="subcellular location">
    <subcellularLocation>
        <location evidence="1">Secreted</location>
    </subcellularLocation>
</comment>
<accession>A0A7R8UC32</accession>
<name>A0A7R8UC32_HERIL</name>
<dbReference type="PANTHER" id="PTHR21066">
    <property type="entry name" value="ODORANT-BINDING PROTEIN 59A-RELATED"/>
    <property type="match status" value="1"/>
</dbReference>
<dbReference type="InterPro" id="IPR052295">
    <property type="entry name" value="Odorant-binding_protein"/>
</dbReference>
<dbReference type="InterPro" id="IPR036728">
    <property type="entry name" value="PBP_GOBP_sf"/>
</dbReference>
<dbReference type="PANTHER" id="PTHR21066:SF15">
    <property type="entry name" value="GH25962P-RELATED"/>
    <property type="match status" value="1"/>
</dbReference>
<dbReference type="GO" id="GO:0005549">
    <property type="term" value="F:odorant binding"/>
    <property type="evidence" value="ECO:0007669"/>
    <property type="project" value="InterPro"/>
</dbReference>
<feature type="domain" description="OBP47-like" evidence="4">
    <location>
        <begin position="106"/>
        <end position="219"/>
    </location>
</feature>
<organism evidence="5 6">
    <name type="scientific">Hermetia illucens</name>
    <name type="common">Black soldier fly</name>
    <dbReference type="NCBI Taxonomy" id="343691"/>
    <lineage>
        <taxon>Eukaryota</taxon>
        <taxon>Metazoa</taxon>
        <taxon>Ecdysozoa</taxon>
        <taxon>Arthropoda</taxon>
        <taxon>Hexapoda</taxon>
        <taxon>Insecta</taxon>
        <taxon>Pterygota</taxon>
        <taxon>Neoptera</taxon>
        <taxon>Endopterygota</taxon>
        <taxon>Diptera</taxon>
        <taxon>Brachycera</taxon>
        <taxon>Stratiomyomorpha</taxon>
        <taxon>Stratiomyidae</taxon>
        <taxon>Hermetiinae</taxon>
        <taxon>Hermetia</taxon>
    </lineage>
</organism>
<proteinExistence type="inferred from homology"/>
<dbReference type="InterPro" id="IPR054577">
    <property type="entry name" value="OBP47-like_dom"/>
</dbReference>
<dbReference type="Gene3D" id="1.10.238.270">
    <property type="match status" value="1"/>
</dbReference>
<protein>
    <recommendedName>
        <fullName evidence="4">OBP47-like domain-containing protein</fullName>
    </recommendedName>
</protein>
<dbReference type="Proteomes" id="UP000594454">
    <property type="component" value="Chromosome 1"/>
</dbReference>
<evidence type="ECO:0000256" key="1">
    <source>
        <dbReference type="ARBA" id="ARBA00004613"/>
    </source>
</evidence>
<evidence type="ECO:0000259" key="4">
    <source>
        <dbReference type="Pfam" id="PF22651"/>
    </source>
</evidence>
<keyword evidence="3" id="KW-0964">Secreted</keyword>
<evidence type="ECO:0000313" key="5">
    <source>
        <dbReference type="EMBL" id="CAD7078043.1"/>
    </source>
</evidence>
<evidence type="ECO:0000256" key="3">
    <source>
        <dbReference type="ARBA" id="ARBA00022525"/>
    </source>
</evidence>
<evidence type="ECO:0000313" key="6">
    <source>
        <dbReference type="Proteomes" id="UP000594454"/>
    </source>
</evidence>
<dbReference type="OrthoDB" id="8016189at2759"/>